<feature type="region of interest" description="Disordered" evidence="1">
    <location>
        <begin position="1"/>
        <end position="161"/>
    </location>
</feature>
<feature type="transmembrane region" description="Helical" evidence="2">
    <location>
        <begin position="524"/>
        <end position="545"/>
    </location>
</feature>
<evidence type="ECO:0000313" key="3">
    <source>
        <dbReference type="EMBL" id="KIM79754.1"/>
    </source>
</evidence>
<dbReference type="OrthoDB" id="3253553at2759"/>
<feature type="transmembrane region" description="Helical" evidence="2">
    <location>
        <begin position="489"/>
        <end position="509"/>
    </location>
</feature>
<keyword evidence="4" id="KW-1185">Reference proteome</keyword>
<sequence length="561" mass="61596">MYSNYHLDTPPSQSQFRRPWSPEPFDPYSLSTSNEHQPSIQQQHREASDVSIEALDLADYAMTSNPSGNENRYLPFRGHDSYPSSPQIHPPTNRTSLQTPSLVSGGGTVSLGHSSSSRSPLHRPFSLPPPVRSRASFPDDLSNHPYLASPPSVHSTQASGAVGSEIDISQFPAWSRNWYNSKSQSTPPSPYDDGLSPSHHGNAGNLAKVSPFDPGFSYPNPESYSHSYKHPMSDESSRDLLPWSGDPPSYGPPVDAEVKEERLRMLQREFGSKTNNRTGGEEEPVIGGVDQKGNLVTQGPKKRAVVRIAEGLLAFGSGASAIYAAVIIKPKSAPPPSGKLPAYVLYILSVITFLTMIYLFLFRPCCSSCRSPKSNLTGGIPGMMVLPIQQGKGKKWNGGKKGKKGMGGPEGNVQVNLIVDPDMLRSQQDDRHADEYDGEFEEHSPYSPYARENYPSPTPQRRTRPRRSVFAGLAMEEQWRIARSSLKKVMFFDIVFVALWGAEFVMILLGKRCPSGGFEGWCNAYNIASAGACLLFIGFGTSIFFDVKDLHASKSSPRTRP</sequence>
<dbReference type="AlphaFoldDB" id="A0A0C3FJ02"/>
<feature type="region of interest" description="Disordered" evidence="1">
    <location>
        <begin position="431"/>
        <end position="465"/>
    </location>
</feature>
<feature type="compositionally biased region" description="Polar residues" evidence="1">
    <location>
        <begin position="29"/>
        <end position="42"/>
    </location>
</feature>
<dbReference type="EMBL" id="KN833008">
    <property type="protein sequence ID" value="KIM79754.1"/>
    <property type="molecule type" value="Genomic_DNA"/>
</dbReference>
<evidence type="ECO:0000256" key="2">
    <source>
        <dbReference type="SAM" id="Phobius"/>
    </source>
</evidence>
<reference evidence="4" key="2">
    <citation type="submission" date="2015-01" db="EMBL/GenBank/DDBJ databases">
        <title>Evolutionary Origins and Diversification of the Mycorrhizal Mutualists.</title>
        <authorList>
            <consortium name="DOE Joint Genome Institute"/>
            <consortium name="Mycorrhizal Genomics Consortium"/>
            <person name="Kohler A."/>
            <person name="Kuo A."/>
            <person name="Nagy L.G."/>
            <person name="Floudas D."/>
            <person name="Copeland A."/>
            <person name="Barry K.W."/>
            <person name="Cichocki N."/>
            <person name="Veneault-Fourrey C."/>
            <person name="LaButti K."/>
            <person name="Lindquist E.A."/>
            <person name="Lipzen A."/>
            <person name="Lundell T."/>
            <person name="Morin E."/>
            <person name="Murat C."/>
            <person name="Riley R."/>
            <person name="Ohm R."/>
            <person name="Sun H."/>
            <person name="Tunlid A."/>
            <person name="Henrissat B."/>
            <person name="Grigoriev I.V."/>
            <person name="Hibbett D.S."/>
            <person name="Martin F."/>
        </authorList>
    </citation>
    <scope>NUCLEOTIDE SEQUENCE [LARGE SCALE GENOMIC DNA]</scope>
    <source>
        <strain evidence="4">F 1598</strain>
    </source>
</reference>
<dbReference type="HOGENOM" id="CLU_033747_0_0_1"/>
<feature type="compositionally biased region" description="Basic residues" evidence="1">
    <location>
        <begin position="392"/>
        <end position="404"/>
    </location>
</feature>
<reference evidence="3 4" key="1">
    <citation type="submission" date="2014-04" db="EMBL/GenBank/DDBJ databases">
        <authorList>
            <consortium name="DOE Joint Genome Institute"/>
            <person name="Kuo A."/>
            <person name="Tarkka M."/>
            <person name="Buscot F."/>
            <person name="Kohler A."/>
            <person name="Nagy L.G."/>
            <person name="Floudas D."/>
            <person name="Copeland A."/>
            <person name="Barry K.W."/>
            <person name="Cichocki N."/>
            <person name="Veneault-Fourrey C."/>
            <person name="LaButti K."/>
            <person name="Lindquist E.A."/>
            <person name="Lipzen A."/>
            <person name="Lundell T."/>
            <person name="Morin E."/>
            <person name="Murat C."/>
            <person name="Sun H."/>
            <person name="Tunlid A."/>
            <person name="Henrissat B."/>
            <person name="Grigoriev I.V."/>
            <person name="Hibbett D.S."/>
            <person name="Martin F."/>
            <person name="Nordberg H.P."/>
            <person name="Cantor M.N."/>
            <person name="Hua S.X."/>
        </authorList>
    </citation>
    <scope>NUCLEOTIDE SEQUENCE [LARGE SCALE GENOMIC DNA]</scope>
    <source>
        <strain evidence="3 4">F 1598</strain>
    </source>
</reference>
<evidence type="ECO:0000313" key="4">
    <source>
        <dbReference type="Proteomes" id="UP000054166"/>
    </source>
</evidence>
<feature type="region of interest" description="Disordered" evidence="1">
    <location>
        <begin position="179"/>
        <end position="248"/>
    </location>
</feature>
<gene>
    <name evidence="3" type="ORF">PILCRDRAFT_823322</name>
</gene>
<feature type="compositionally biased region" description="Polar residues" evidence="1">
    <location>
        <begin position="82"/>
        <end position="98"/>
    </location>
</feature>
<dbReference type="InParanoid" id="A0A0C3FJ02"/>
<proteinExistence type="predicted"/>
<evidence type="ECO:0000256" key="1">
    <source>
        <dbReference type="SAM" id="MobiDB-lite"/>
    </source>
</evidence>
<feature type="transmembrane region" description="Helical" evidence="2">
    <location>
        <begin position="308"/>
        <end position="328"/>
    </location>
</feature>
<dbReference type="Proteomes" id="UP000054166">
    <property type="component" value="Unassembled WGS sequence"/>
</dbReference>
<feature type="region of interest" description="Disordered" evidence="1">
    <location>
        <begin position="391"/>
        <end position="411"/>
    </location>
</feature>
<keyword evidence="2" id="KW-0812">Transmembrane</keyword>
<name>A0A0C3FJ02_PILCF</name>
<keyword evidence="2" id="KW-0472">Membrane</keyword>
<keyword evidence="2" id="KW-1133">Transmembrane helix</keyword>
<dbReference type="STRING" id="765440.A0A0C3FJ02"/>
<feature type="compositionally biased region" description="Low complexity" evidence="1">
    <location>
        <begin position="110"/>
        <end position="125"/>
    </location>
</feature>
<feature type="region of interest" description="Disordered" evidence="1">
    <location>
        <begin position="272"/>
        <end position="294"/>
    </location>
</feature>
<protein>
    <submittedName>
        <fullName evidence="3">Uncharacterized protein</fullName>
    </submittedName>
</protein>
<accession>A0A0C3FJ02</accession>
<feature type="transmembrane region" description="Helical" evidence="2">
    <location>
        <begin position="340"/>
        <end position="361"/>
    </location>
</feature>
<organism evidence="3 4">
    <name type="scientific">Piloderma croceum (strain F 1598)</name>
    <dbReference type="NCBI Taxonomy" id="765440"/>
    <lineage>
        <taxon>Eukaryota</taxon>
        <taxon>Fungi</taxon>
        <taxon>Dikarya</taxon>
        <taxon>Basidiomycota</taxon>
        <taxon>Agaricomycotina</taxon>
        <taxon>Agaricomycetes</taxon>
        <taxon>Agaricomycetidae</taxon>
        <taxon>Atheliales</taxon>
        <taxon>Atheliaceae</taxon>
        <taxon>Piloderma</taxon>
    </lineage>
</organism>